<dbReference type="CDD" id="cd03392">
    <property type="entry name" value="PAP2_like_2"/>
    <property type="match status" value="1"/>
</dbReference>
<proteinExistence type="predicted"/>
<dbReference type="InterPro" id="IPR000326">
    <property type="entry name" value="PAP2/HPO"/>
</dbReference>
<dbReference type="PANTHER" id="PTHR14969:SF13">
    <property type="entry name" value="AT30094P"/>
    <property type="match status" value="1"/>
</dbReference>
<dbReference type="EMBL" id="UHDO01000001">
    <property type="protein sequence ID" value="SUM45184.1"/>
    <property type="molecule type" value="Genomic_DNA"/>
</dbReference>
<keyword evidence="1" id="KW-1133">Transmembrane helix</keyword>
<evidence type="ECO:0000313" key="3">
    <source>
        <dbReference type="EMBL" id="SUM45184.1"/>
    </source>
</evidence>
<feature type="transmembrane region" description="Helical" evidence="1">
    <location>
        <begin position="109"/>
        <end position="129"/>
    </location>
</feature>
<reference evidence="3 4" key="1">
    <citation type="submission" date="2018-06" db="EMBL/GenBank/DDBJ databases">
        <authorList>
            <consortium name="Pathogen Informatics"/>
            <person name="Doyle S."/>
        </authorList>
    </citation>
    <scope>NUCLEOTIDE SEQUENCE [LARGE SCALE GENOMIC DNA]</scope>
    <source>
        <strain evidence="3 4">NCTC13830</strain>
    </source>
</reference>
<dbReference type="SMART" id="SM00014">
    <property type="entry name" value="acidPPc"/>
    <property type="match status" value="1"/>
</dbReference>
<dbReference type="InterPro" id="IPR036938">
    <property type="entry name" value="PAP2/HPO_sf"/>
</dbReference>
<evidence type="ECO:0000313" key="4">
    <source>
        <dbReference type="Proteomes" id="UP000254047"/>
    </source>
</evidence>
<feature type="domain" description="Phosphatidic acid phosphatase type 2/haloperoxidase" evidence="2">
    <location>
        <begin position="107"/>
        <end position="219"/>
    </location>
</feature>
<accession>A0A380G202</accession>
<dbReference type="SUPFAM" id="SSF48317">
    <property type="entry name" value="Acid phosphatase/Vanadium-dependent haloperoxidase"/>
    <property type="match status" value="1"/>
</dbReference>
<keyword evidence="1" id="KW-0472">Membrane</keyword>
<sequence>MKLGTGESGMKQKREFASAITVPMFMIGLIIFIFLAINVSMNALFVQNIDLGSLHWLTEQFEEPQRHFGGNLWQDFMTFCAEIGEVKSIMYITAFLALILLFKNYKVSIWLILSIYTGTLMNYLIKQLIERPRPYNHLMRDHGYSFPSGHSNASTLLALALLIVILPMIKVMAIRIISSVLTIVIWIGILGCRLYFHAHYITDVVGGVSLGVLWIALFLMVVPLFYLNFPRAKRKVVQRR</sequence>
<dbReference type="RefSeq" id="WP_240621750.1">
    <property type="nucleotide sequence ID" value="NZ_PPQT01000031.1"/>
</dbReference>
<dbReference type="Gene3D" id="1.20.144.10">
    <property type="entry name" value="Phosphatidic acid phosphatase type 2/haloperoxidase"/>
    <property type="match status" value="2"/>
</dbReference>
<keyword evidence="3" id="KW-0560">Oxidoreductase</keyword>
<feature type="transmembrane region" description="Helical" evidence="1">
    <location>
        <begin position="208"/>
        <end position="229"/>
    </location>
</feature>
<feature type="transmembrane region" description="Helical" evidence="1">
    <location>
        <begin position="16"/>
        <end position="37"/>
    </location>
</feature>
<gene>
    <name evidence="3" type="ORF">NCTC13830_02603</name>
</gene>
<keyword evidence="3" id="KW-0575">Peroxidase</keyword>
<dbReference type="Pfam" id="PF01569">
    <property type="entry name" value="PAP2"/>
    <property type="match status" value="1"/>
</dbReference>
<dbReference type="PANTHER" id="PTHR14969">
    <property type="entry name" value="SPHINGOSINE-1-PHOSPHATE PHOSPHOHYDROLASE"/>
    <property type="match status" value="1"/>
</dbReference>
<name>A0A380G202_9STAP</name>
<protein>
    <submittedName>
        <fullName evidence="3">PAP2 family phosphatase/haloperoxidase</fullName>
    </submittedName>
</protein>
<feature type="transmembrane region" description="Helical" evidence="1">
    <location>
        <begin position="76"/>
        <end position="102"/>
    </location>
</feature>
<dbReference type="Proteomes" id="UP000254047">
    <property type="component" value="Unassembled WGS sequence"/>
</dbReference>
<organism evidence="3 4">
    <name type="scientific">Staphylococcus petrasii</name>
    <dbReference type="NCBI Taxonomy" id="1276936"/>
    <lineage>
        <taxon>Bacteria</taxon>
        <taxon>Bacillati</taxon>
        <taxon>Bacillota</taxon>
        <taxon>Bacilli</taxon>
        <taxon>Bacillales</taxon>
        <taxon>Staphylococcaceae</taxon>
        <taxon>Staphylococcus</taxon>
    </lineage>
</organism>
<evidence type="ECO:0000256" key="1">
    <source>
        <dbReference type="SAM" id="Phobius"/>
    </source>
</evidence>
<keyword evidence="1" id="KW-0812">Transmembrane</keyword>
<evidence type="ECO:0000259" key="2">
    <source>
        <dbReference type="SMART" id="SM00014"/>
    </source>
</evidence>
<feature type="transmembrane region" description="Helical" evidence="1">
    <location>
        <begin position="149"/>
        <end position="169"/>
    </location>
</feature>
<dbReference type="AlphaFoldDB" id="A0A380G202"/>
<feature type="transmembrane region" description="Helical" evidence="1">
    <location>
        <begin position="176"/>
        <end position="196"/>
    </location>
</feature>
<dbReference type="GO" id="GO:0004601">
    <property type="term" value="F:peroxidase activity"/>
    <property type="evidence" value="ECO:0007669"/>
    <property type="project" value="UniProtKB-KW"/>
</dbReference>